<protein>
    <recommendedName>
        <fullName evidence="4">Flagellin</fullName>
    </recommendedName>
</protein>
<dbReference type="PATRIC" id="fig|28229.3.peg.3856"/>
<evidence type="ECO:0000259" key="6">
    <source>
        <dbReference type="Pfam" id="PF00700"/>
    </source>
</evidence>
<evidence type="ECO:0000256" key="1">
    <source>
        <dbReference type="ARBA" id="ARBA00005709"/>
    </source>
</evidence>
<dbReference type="AlphaFoldDB" id="A0A099KG64"/>
<dbReference type="Proteomes" id="UP000029868">
    <property type="component" value="Unassembled WGS sequence"/>
</dbReference>
<dbReference type="PANTHER" id="PTHR42792:SF2">
    <property type="entry name" value="FLAGELLIN"/>
    <property type="match status" value="1"/>
</dbReference>
<dbReference type="GO" id="GO:0005576">
    <property type="term" value="C:extracellular region"/>
    <property type="evidence" value="ECO:0007669"/>
    <property type="project" value="UniProtKB-SubCell"/>
</dbReference>
<dbReference type="InterPro" id="IPR001029">
    <property type="entry name" value="Flagellin_N"/>
</dbReference>
<evidence type="ECO:0000256" key="3">
    <source>
        <dbReference type="ARBA" id="ARBA00023143"/>
    </source>
</evidence>
<evidence type="ECO:0000313" key="7">
    <source>
        <dbReference type="EMBL" id="KGJ89764.1"/>
    </source>
</evidence>
<evidence type="ECO:0000259" key="5">
    <source>
        <dbReference type="Pfam" id="PF00669"/>
    </source>
</evidence>
<comment type="caution">
    <text evidence="7">The sequence shown here is derived from an EMBL/GenBank/DDBJ whole genome shotgun (WGS) entry which is preliminary data.</text>
</comment>
<comment type="subcellular location">
    <subcellularLocation>
        <location evidence="4">Secreted</location>
    </subcellularLocation>
    <subcellularLocation>
        <location evidence="4">Bacterial flagellum</location>
    </subcellularLocation>
</comment>
<sequence>MLSVNKSSASLSFIEKLSQQREELAEKIASGKRINKAADDAAGFQIANRLTSQVNQNQQLSFNAQDQANINNIEAGALSAINDGLLRAQELSIQSGNPIYSGDAIQGELDQITEQINTLASDVLGQDNFISGLDASNPAATQAILEDTSTLVNDSASALGAETNALVSQVDTYQTSIINVSASRSRIEDTDFAAVTGELEKNEILLQSAIITKKNEEERKGILFNKLV</sequence>
<comment type="similarity">
    <text evidence="1 4">Belongs to the bacterial flagellin family.</text>
</comment>
<dbReference type="OrthoDB" id="9796789at2"/>
<dbReference type="GO" id="GO:0005198">
    <property type="term" value="F:structural molecule activity"/>
    <property type="evidence" value="ECO:0007669"/>
    <property type="project" value="UniProtKB-UniRule"/>
</dbReference>
<dbReference type="PANTHER" id="PTHR42792">
    <property type="entry name" value="FLAGELLIN"/>
    <property type="match status" value="1"/>
</dbReference>
<evidence type="ECO:0000256" key="4">
    <source>
        <dbReference type="RuleBase" id="RU362073"/>
    </source>
</evidence>
<feature type="domain" description="Flagellin N-terminal" evidence="5">
    <location>
        <begin position="8"/>
        <end position="122"/>
    </location>
</feature>
<evidence type="ECO:0000256" key="2">
    <source>
        <dbReference type="ARBA" id="ARBA00022525"/>
    </source>
</evidence>
<dbReference type="InterPro" id="IPR046358">
    <property type="entry name" value="Flagellin_C"/>
</dbReference>
<keyword evidence="7" id="KW-0969">Cilium</keyword>
<keyword evidence="7" id="KW-0282">Flagellum</keyword>
<dbReference type="SUPFAM" id="SSF64518">
    <property type="entry name" value="Phase 1 flagellin"/>
    <property type="match status" value="1"/>
</dbReference>
<dbReference type="RefSeq" id="WP_033083808.1">
    <property type="nucleotide sequence ID" value="NZ_JQEC01000054.1"/>
</dbReference>
<keyword evidence="7" id="KW-0966">Cell projection</keyword>
<dbReference type="Pfam" id="PF00700">
    <property type="entry name" value="Flagellin_C"/>
    <property type="match status" value="1"/>
</dbReference>
<organism evidence="7 8">
    <name type="scientific">Colwellia psychrerythraea</name>
    <name type="common">Vibrio psychroerythus</name>
    <dbReference type="NCBI Taxonomy" id="28229"/>
    <lineage>
        <taxon>Bacteria</taxon>
        <taxon>Pseudomonadati</taxon>
        <taxon>Pseudomonadota</taxon>
        <taxon>Gammaproteobacteria</taxon>
        <taxon>Alteromonadales</taxon>
        <taxon>Colwelliaceae</taxon>
        <taxon>Colwellia</taxon>
    </lineage>
</organism>
<reference evidence="7 8" key="1">
    <citation type="submission" date="2014-08" db="EMBL/GenBank/DDBJ databases">
        <title>Genomic and Phenotypic Diversity of Colwellia psychrerythraea strains from Disparate Marine Basins.</title>
        <authorList>
            <person name="Techtmann S.M."/>
            <person name="Stelling S.C."/>
            <person name="Utturkar S.M."/>
            <person name="Alshibli N."/>
            <person name="Harris A."/>
            <person name="Brown S.D."/>
            <person name="Hazen T.C."/>
        </authorList>
    </citation>
    <scope>NUCLEOTIDE SEQUENCE [LARGE SCALE GENOMIC DNA]</scope>
    <source>
        <strain evidence="7 8">GAB14E</strain>
    </source>
</reference>
<dbReference type="InterPro" id="IPR001492">
    <property type="entry name" value="Flagellin"/>
</dbReference>
<feature type="domain" description="Flagellin C-terminal" evidence="6">
    <location>
        <begin position="144"/>
        <end position="210"/>
    </location>
</feature>
<accession>A0A099KG64</accession>
<dbReference type="GO" id="GO:0009288">
    <property type="term" value="C:bacterial-type flagellum"/>
    <property type="evidence" value="ECO:0007669"/>
    <property type="project" value="UniProtKB-SubCell"/>
</dbReference>
<dbReference type="EMBL" id="JQEC01000054">
    <property type="protein sequence ID" value="KGJ89764.1"/>
    <property type="molecule type" value="Genomic_DNA"/>
</dbReference>
<proteinExistence type="inferred from homology"/>
<dbReference type="Pfam" id="PF00669">
    <property type="entry name" value="Flagellin_N"/>
    <property type="match status" value="1"/>
</dbReference>
<name>A0A099KG64_COLPS</name>
<gene>
    <name evidence="7" type="ORF">GAB14E_3925</name>
</gene>
<dbReference type="PRINTS" id="PR00207">
    <property type="entry name" value="FLAGELLIN"/>
</dbReference>
<keyword evidence="3 4" id="KW-0975">Bacterial flagellum</keyword>
<keyword evidence="2 4" id="KW-0964">Secreted</keyword>
<comment type="function">
    <text evidence="4">Flagellin is the subunit protein which polymerizes to form the filaments of bacterial flagella.</text>
</comment>
<dbReference type="Gene3D" id="1.20.1330.10">
    <property type="entry name" value="f41 fragment of flagellin, N-terminal domain"/>
    <property type="match status" value="2"/>
</dbReference>
<evidence type="ECO:0000313" key="8">
    <source>
        <dbReference type="Proteomes" id="UP000029868"/>
    </source>
</evidence>